<protein>
    <submittedName>
        <fullName evidence="11">Tyrosine-protein kinase Wzc</fullName>
        <ecNumber evidence="11">2.7.10.2</ecNumber>
    </submittedName>
</protein>
<evidence type="ECO:0000256" key="3">
    <source>
        <dbReference type="ARBA" id="ARBA00022741"/>
    </source>
</evidence>
<evidence type="ECO:0000256" key="6">
    <source>
        <dbReference type="ARBA" id="ARBA00023137"/>
    </source>
</evidence>
<keyword evidence="3" id="KW-0547">Nucleotide-binding</keyword>
<evidence type="ECO:0000256" key="7">
    <source>
        <dbReference type="ARBA" id="ARBA00053015"/>
    </source>
</evidence>
<dbReference type="PANTHER" id="PTHR32309">
    <property type="entry name" value="TYROSINE-PROTEIN KINASE"/>
    <property type="match status" value="1"/>
</dbReference>
<dbReference type="Pfam" id="PF13614">
    <property type="entry name" value="AAA_31"/>
    <property type="match status" value="1"/>
</dbReference>
<accession>A0A090U3R4</accession>
<reference evidence="11 12" key="1">
    <citation type="submission" date="2014-09" db="EMBL/GenBank/DDBJ databases">
        <title>Vibrio maritimus JCM 19240. (C210) whole genome shotgun sequence.</title>
        <authorList>
            <person name="Sawabe T."/>
            <person name="Meirelles P."/>
            <person name="Nakanishi M."/>
            <person name="Sayaka M."/>
            <person name="Hattori M."/>
            <person name="Ohkuma M."/>
        </authorList>
    </citation>
    <scope>NUCLEOTIDE SEQUENCE [LARGE SCALE GENOMIC DNA]</scope>
    <source>
        <strain evidence="11 12">JCM 19240</strain>
    </source>
</reference>
<dbReference type="InterPro" id="IPR005702">
    <property type="entry name" value="Wzc-like_C"/>
</dbReference>
<evidence type="ECO:0000313" key="11">
    <source>
        <dbReference type="EMBL" id="GAL37562.1"/>
    </source>
</evidence>
<keyword evidence="4 11" id="KW-0418">Kinase</keyword>
<evidence type="ECO:0000256" key="8">
    <source>
        <dbReference type="SAM" id="Phobius"/>
    </source>
</evidence>
<keyword evidence="12" id="KW-1185">Reference proteome</keyword>
<dbReference type="AlphaFoldDB" id="A0A090U3R4"/>
<keyword evidence="5" id="KW-0067">ATP-binding</keyword>
<dbReference type="Proteomes" id="UP000029224">
    <property type="component" value="Unassembled WGS sequence"/>
</dbReference>
<evidence type="ECO:0000259" key="10">
    <source>
        <dbReference type="Pfam" id="PF13807"/>
    </source>
</evidence>
<evidence type="ECO:0000256" key="4">
    <source>
        <dbReference type="ARBA" id="ARBA00022777"/>
    </source>
</evidence>
<comment type="similarity">
    <text evidence="1">Belongs to the etk/wzc family.</text>
</comment>
<proteinExistence type="inferred from homology"/>
<dbReference type="Pfam" id="PF13807">
    <property type="entry name" value="GNVR"/>
    <property type="match status" value="1"/>
</dbReference>
<dbReference type="PANTHER" id="PTHR32309:SF32">
    <property type="entry name" value="TYROSINE-PROTEIN KINASE ETK-RELATED"/>
    <property type="match status" value="1"/>
</dbReference>
<feature type="domain" description="Tyrosine-protein kinase G-rich" evidence="10">
    <location>
        <begin position="1"/>
        <end position="44"/>
    </location>
</feature>
<dbReference type="GO" id="GO:0005886">
    <property type="term" value="C:plasma membrane"/>
    <property type="evidence" value="ECO:0007669"/>
    <property type="project" value="TreeGrafter"/>
</dbReference>
<keyword evidence="8" id="KW-0472">Membrane</keyword>
<dbReference type="GO" id="GO:0005524">
    <property type="term" value="F:ATP binding"/>
    <property type="evidence" value="ECO:0007669"/>
    <property type="project" value="UniProtKB-KW"/>
</dbReference>
<comment type="caution">
    <text evidence="11">The sequence shown here is derived from an EMBL/GenBank/DDBJ whole genome shotgun (WGS) entry which is preliminary data.</text>
</comment>
<organism evidence="11 12">
    <name type="scientific">Vibrio maritimus</name>
    <dbReference type="NCBI Taxonomy" id="990268"/>
    <lineage>
        <taxon>Bacteria</taxon>
        <taxon>Pseudomonadati</taxon>
        <taxon>Pseudomonadota</taxon>
        <taxon>Gammaproteobacteria</taxon>
        <taxon>Vibrionales</taxon>
        <taxon>Vibrionaceae</taxon>
        <taxon>Vibrio</taxon>
    </lineage>
</organism>
<evidence type="ECO:0000313" key="12">
    <source>
        <dbReference type="Proteomes" id="UP000029224"/>
    </source>
</evidence>
<keyword evidence="6" id="KW-0829">Tyrosine-protein kinase</keyword>
<dbReference type="GO" id="GO:0042802">
    <property type="term" value="F:identical protein binding"/>
    <property type="evidence" value="ECO:0007669"/>
    <property type="project" value="UniProtKB-ARBA"/>
</dbReference>
<name>A0A090U3R4_9VIBR</name>
<dbReference type="SUPFAM" id="SSF52540">
    <property type="entry name" value="P-loop containing nucleoside triphosphate hydrolases"/>
    <property type="match status" value="1"/>
</dbReference>
<dbReference type="GO" id="GO:0004715">
    <property type="term" value="F:non-membrane spanning protein tyrosine kinase activity"/>
    <property type="evidence" value="ECO:0007669"/>
    <property type="project" value="UniProtKB-EC"/>
</dbReference>
<dbReference type="EC" id="2.7.10.2" evidence="11"/>
<dbReference type="InterPro" id="IPR025669">
    <property type="entry name" value="AAA_dom"/>
</dbReference>
<evidence type="ECO:0000256" key="5">
    <source>
        <dbReference type="ARBA" id="ARBA00022840"/>
    </source>
</evidence>
<sequence length="257" mass="27881">MGNIRILDVAQSYTHAVKPKKKLIVILAMIAGFIIATGIALIRALLHKGIETPDEIEAIGLPVYASVPRSDLQLKMSAKLKKGARSTNTNLLAESNPADLSIEALRGLRTSLHFAMLEAKNNIVMISGPAPGIGKSFVATNFSAVAAKTGQKVLLVDADMRKGYLQSHLGLKWDDGLSELLSGKLTREQVIKASPIENLDVITRGQIPPNPSELLMHPRFQEFVDWSSTHYDLVIIDTPPVLAVTDPSIVGAWLVQH</sequence>
<dbReference type="InterPro" id="IPR027417">
    <property type="entry name" value="P-loop_NTPase"/>
</dbReference>
<dbReference type="NCBIfam" id="TIGR01007">
    <property type="entry name" value="eps_fam"/>
    <property type="match status" value="1"/>
</dbReference>
<evidence type="ECO:0000256" key="1">
    <source>
        <dbReference type="ARBA" id="ARBA00008883"/>
    </source>
</evidence>
<dbReference type="InterPro" id="IPR032807">
    <property type="entry name" value="GNVR"/>
</dbReference>
<feature type="transmembrane region" description="Helical" evidence="8">
    <location>
        <begin position="23"/>
        <end position="46"/>
    </location>
</feature>
<evidence type="ECO:0000259" key="9">
    <source>
        <dbReference type="Pfam" id="PF13614"/>
    </source>
</evidence>
<keyword evidence="8" id="KW-1133">Transmembrane helix</keyword>
<keyword evidence="8" id="KW-0812">Transmembrane</keyword>
<reference evidence="11 12" key="2">
    <citation type="submission" date="2014-09" db="EMBL/GenBank/DDBJ databases">
        <authorList>
            <consortium name="NBRP consortium"/>
            <person name="Sawabe T."/>
            <person name="Meirelles P."/>
            <person name="Nakanishi M."/>
            <person name="Sayaka M."/>
            <person name="Hattori M."/>
            <person name="Ohkuma M."/>
        </authorList>
    </citation>
    <scope>NUCLEOTIDE SEQUENCE [LARGE SCALE GENOMIC DNA]</scope>
    <source>
        <strain evidence="11 12">JCM 19240</strain>
    </source>
</reference>
<feature type="domain" description="AAA" evidence="9">
    <location>
        <begin position="124"/>
        <end position="244"/>
    </location>
</feature>
<dbReference type="EMBL" id="BBMT01000018">
    <property type="protein sequence ID" value="GAL37562.1"/>
    <property type="molecule type" value="Genomic_DNA"/>
</dbReference>
<dbReference type="CDD" id="cd05387">
    <property type="entry name" value="BY-kinase"/>
    <property type="match status" value="1"/>
</dbReference>
<dbReference type="Gene3D" id="3.40.50.300">
    <property type="entry name" value="P-loop containing nucleotide triphosphate hydrolases"/>
    <property type="match status" value="1"/>
</dbReference>
<gene>
    <name evidence="11" type="ORF">JCM19240_709</name>
</gene>
<dbReference type="InterPro" id="IPR050445">
    <property type="entry name" value="Bact_polysacc_biosynth/exp"/>
</dbReference>
<dbReference type="FunFam" id="3.40.50.300:FF:000527">
    <property type="entry name" value="Tyrosine-protein kinase etk"/>
    <property type="match status" value="1"/>
</dbReference>
<evidence type="ECO:0000256" key="2">
    <source>
        <dbReference type="ARBA" id="ARBA00022679"/>
    </source>
</evidence>
<comment type="catalytic activity">
    <reaction evidence="7">
        <text>L-tyrosyl-[protein] + ATP = O-phospho-L-tyrosyl-[protein] + ADP + H(+)</text>
        <dbReference type="Rhea" id="RHEA:10596"/>
        <dbReference type="Rhea" id="RHEA-COMP:10136"/>
        <dbReference type="Rhea" id="RHEA-COMP:20101"/>
        <dbReference type="ChEBI" id="CHEBI:15378"/>
        <dbReference type="ChEBI" id="CHEBI:30616"/>
        <dbReference type="ChEBI" id="CHEBI:46858"/>
        <dbReference type="ChEBI" id="CHEBI:61978"/>
        <dbReference type="ChEBI" id="CHEBI:456216"/>
    </reaction>
</comment>
<keyword evidence="2 11" id="KW-0808">Transferase</keyword>